<comment type="similarity">
    <text evidence="1">Belongs to the PPR family. P subfamily.</text>
</comment>
<evidence type="ECO:0000313" key="8">
    <source>
        <dbReference type="EnsemblPlants" id="KEH31873"/>
    </source>
</evidence>
<evidence type="ECO:0000313" key="6">
    <source>
        <dbReference type="EMBL" id="KEH31873.1"/>
    </source>
</evidence>
<evidence type="ECO:0000313" key="7">
    <source>
        <dbReference type="EMBL" id="RHN63566.1"/>
    </source>
</evidence>
<reference evidence="8" key="3">
    <citation type="submission" date="2015-04" db="UniProtKB">
        <authorList>
            <consortium name="EnsemblPlants"/>
        </authorList>
    </citation>
    <scope>IDENTIFICATION</scope>
    <source>
        <strain evidence="8">cv. Jemalong A17</strain>
    </source>
</reference>
<dbReference type="Gramene" id="rna26280">
    <property type="protein sequence ID" value="RHN63566.1"/>
    <property type="gene ID" value="gene26280"/>
</dbReference>
<keyword evidence="2" id="KW-0677">Repeat</keyword>
<dbReference type="Proteomes" id="UP000002051">
    <property type="component" value="Chromosome 4"/>
</dbReference>
<reference evidence="6 9" key="2">
    <citation type="journal article" date="2014" name="BMC Genomics">
        <title>An improved genome release (version Mt4.0) for the model legume Medicago truncatula.</title>
        <authorList>
            <person name="Tang H."/>
            <person name="Krishnakumar V."/>
            <person name="Bidwell S."/>
            <person name="Rosen B."/>
            <person name="Chan A."/>
            <person name="Zhou S."/>
            <person name="Gentzbittel L."/>
            <person name="Childs K.L."/>
            <person name="Yandell M."/>
            <person name="Gundlach H."/>
            <person name="Mayer K.F."/>
            <person name="Schwartz D.C."/>
            <person name="Town C.D."/>
        </authorList>
    </citation>
    <scope>GENOME REANNOTATION</scope>
    <source>
        <strain evidence="6">A17</strain>
        <strain evidence="8 9">cv. Jemalong A17</strain>
    </source>
</reference>
<sequence>MSHSISISNSLHLPNPSPFIPTLLDPNLQLSFPLFSKPKAQRKLQFKAHAKPRELILGNPTVTVETGKYTYDVETLINRLSSLPPRGSIARCLDSFKNKLSLNDFAVVFKEFAQRGDWQRSLRLFKYMQRQIWCKPNEHIYTIIITLLGREGLLDKCREVFDEMPSQGVARSVFAYTAVINAYGRNGQFQTSVELLESMKQERVSPSILTYNTVINACARGGLDWEGLLGLFAEMRHEGIQPDVITYNTLLSACAHRGLGDEAEMVFRTMNEGGVVPDINTYSYLVHTFGKLNKLEKVSELLREMESGGSLPDVSSYNVLLEAYADMGFIKESIGVFRQMQEAGCVPNSATYSILLNLYGKHGRYDDVRDLFLEMKVSNTDPDAGTYNILIQVFGEGGYFKEVVTLFHDMVDENIEPNMETYEGLIFACGKGGLFEDAKKILLHMNEKGIVPSSKAYTGVIEAYGQAALYEEALVAFNTMNEVGSTPTVETYNSLVCSFSRGGLYKEVEAILFRMSESGLPRDVHSFNGVIEALRQAGQYEEAVKAHVEMEKANCDPNESTFEAVLSIYCSAGLVDESEEQFQEIKASGILPSVMCYCMMLTLYTKNDRSNDAYKLIDEMITTRVSDVHQVIGQMIKGDFDDEFNWQIVEYIFDKLNSEGCGFGMKFYNALLETLWWMCQRERAARVLNEASKRGLFPELFRKNKLLWSVDVHRMSEGAALTALSIWLNDMQEMFMTGEDLPELAAVVVARGKMEESTDAQESPIAKAAFSFLQDNVASSFTYPAWNKGRIVCQQLQLRRILSGTRSSSSTKKMNKLVSLSNSPSFTAAGALTSKSDVQSSRANGVDSRTNSTRTELLTSAV</sequence>
<feature type="domain" description="Smr" evidence="5">
    <location>
        <begin position="710"/>
        <end position="799"/>
    </location>
</feature>
<dbReference type="PANTHER" id="PTHR46862">
    <property type="entry name" value="OS07G0661900 PROTEIN"/>
    <property type="match status" value="1"/>
</dbReference>
<organism evidence="6 9">
    <name type="scientific">Medicago truncatula</name>
    <name type="common">Barrel medic</name>
    <name type="synonym">Medicago tribuloides</name>
    <dbReference type="NCBI Taxonomy" id="3880"/>
    <lineage>
        <taxon>Eukaryota</taxon>
        <taxon>Viridiplantae</taxon>
        <taxon>Streptophyta</taxon>
        <taxon>Embryophyta</taxon>
        <taxon>Tracheophyta</taxon>
        <taxon>Spermatophyta</taxon>
        <taxon>Magnoliopsida</taxon>
        <taxon>eudicotyledons</taxon>
        <taxon>Gunneridae</taxon>
        <taxon>Pentapetalae</taxon>
        <taxon>rosids</taxon>
        <taxon>fabids</taxon>
        <taxon>Fabales</taxon>
        <taxon>Fabaceae</taxon>
        <taxon>Papilionoideae</taxon>
        <taxon>50 kb inversion clade</taxon>
        <taxon>NPAAA clade</taxon>
        <taxon>Hologalegina</taxon>
        <taxon>IRL clade</taxon>
        <taxon>Trifolieae</taxon>
        <taxon>Medicago</taxon>
    </lineage>
</organism>
<feature type="repeat" description="PPR" evidence="3">
    <location>
        <begin position="348"/>
        <end position="382"/>
    </location>
</feature>
<protein>
    <submittedName>
        <fullName evidence="6">PPR containing plant-like protein</fullName>
    </submittedName>
    <submittedName>
        <fullName evidence="7">Putative Smr domain, tetratricopeptide-like helical domain-containing protein</fullName>
    </submittedName>
</protein>
<dbReference type="GO" id="GO:0045893">
    <property type="term" value="P:positive regulation of DNA-templated transcription"/>
    <property type="evidence" value="ECO:0007669"/>
    <property type="project" value="EnsemblPlants"/>
</dbReference>
<dbReference type="HOGENOM" id="CLU_002706_49_5_1"/>
<dbReference type="Proteomes" id="UP000265566">
    <property type="component" value="Chromosome 4"/>
</dbReference>
<dbReference type="PROSITE" id="PS50828">
    <property type="entry name" value="SMR"/>
    <property type="match status" value="1"/>
</dbReference>
<dbReference type="STRING" id="3880.A0A072US54"/>
<reference evidence="6 9" key="1">
    <citation type="journal article" date="2011" name="Nature">
        <title>The Medicago genome provides insight into the evolution of rhizobial symbioses.</title>
        <authorList>
            <person name="Young N.D."/>
            <person name="Debelle F."/>
            <person name="Oldroyd G.E."/>
            <person name="Geurts R."/>
            <person name="Cannon S.B."/>
            <person name="Udvardi M.K."/>
            <person name="Benedito V.A."/>
            <person name="Mayer K.F."/>
            <person name="Gouzy J."/>
            <person name="Schoof H."/>
            <person name="Van de Peer Y."/>
            <person name="Proost S."/>
            <person name="Cook D.R."/>
            <person name="Meyers B.C."/>
            <person name="Spannagl M."/>
            <person name="Cheung F."/>
            <person name="De Mita S."/>
            <person name="Krishnakumar V."/>
            <person name="Gundlach H."/>
            <person name="Zhou S."/>
            <person name="Mudge J."/>
            <person name="Bharti A.K."/>
            <person name="Murray J.D."/>
            <person name="Naoumkina M.A."/>
            <person name="Rosen B."/>
            <person name="Silverstein K.A."/>
            <person name="Tang H."/>
            <person name="Rombauts S."/>
            <person name="Zhao P.X."/>
            <person name="Zhou P."/>
            <person name="Barbe V."/>
            <person name="Bardou P."/>
            <person name="Bechner M."/>
            <person name="Bellec A."/>
            <person name="Berger A."/>
            <person name="Berges H."/>
            <person name="Bidwell S."/>
            <person name="Bisseling T."/>
            <person name="Choisne N."/>
            <person name="Couloux A."/>
            <person name="Denny R."/>
            <person name="Deshpande S."/>
            <person name="Dai X."/>
            <person name="Doyle J.J."/>
            <person name="Dudez A.M."/>
            <person name="Farmer A.D."/>
            <person name="Fouteau S."/>
            <person name="Franken C."/>
            <person name="Gibelin C."/>
            <person name="Gish J."/>
            <person name="Goldstein S."/>
            <person name="Gonzalez A.J."/>
            <person name="Green P.J."/>
            <person name="Hallab A."/>
            <person name="Hartog M."/>
            <person name="Hua A."/>
            <person name="Humphray S.J."/>
            <person name="Jeong D.H."/>
            <person name="Jing Y."/>
            <person name="Jocker A."/>
            <person name="Kenton S.M."/>
            <person name="Kim D.J."/>
            <person name="Klee K."/>
            <person name="Lai H."/>
            <person name="Lang C."/>
            <person name="Lin S."/>
            <person name="Macmil S.L."/>
            <person name="Magdelenat G."/>
            <person name="Matthews L."/>
            <person name="McCorrison J."/>
            <person name="Monaghan E.L."/>
            <person name="Mun J.H."/>
            <person name="Najar F.Z."/>
            <person name="Nicholson C."/>
            <person name="Noirot C."/>
            <person name="O'Bleness M."/>
            <person name="Paule C.R."/>
            <person name="Poulain J."/>
            <person name="Prion F."/>
            <person name="Qin B."/>
            <person name="Qu C."/>
            <person name="Retzel E.F."/>
            <person name="Riddle C."/>
            <person name="Sallet E."/>
            <person name="Samain S."/>
            <person name="Samson N."/>
            <person name="Sanders I."/>
            <person name="Saurat O."/>
            <person name="Scarpelli C."/>
            <person name="Schiex T."/>
            <person name="Segurens B."/>
            <person name="Severin A.J."/>
            <person name="Sherrier D.J."/>
            <person name="Shi R."/>
            <person name="Sims S."/>
            <person name="Singer S.R."/>
            <person name="Sinharoy S."/>
            <person name="Sterck L."/>
            <person name="Viollet A."/>
            <person name="Wang B.B."/>
            <person name="Wang K."/>
            <person name="Wang M."/>
            <person name="Wang X."/>
            <person name="Warfsmann J."/>
            <person name="Weissenbach J."/>
            <person name="White D.D."/>
            <person name="White J.D."/>
            <person name="Wiley G.B."/>
            <person name="Wincker P."/>
            <person name="Xing Y."/>
            <person name="Yang L."/>
            <person name="Yao Z."/>
            <person name="Ying F."/>
            <person name="Zhai J."/>
            <person name="Zhou L."/>
            <person name="Zuber A."/>
            <person name="Denarie J."/>
            <person name="Dixon R.A."/>
            <person name="May G.D."/>
            <person name="Schwartz D.C."/>
            <person name="Rogers J."/>
            <person name="Quetier F."/>
            <person name="Town C.D."/>
            <person name="Roe B.A."/>
        </authorList>
    </citation>
    <scope>NUCLEOTIDE SEQUENCE [LARGE SCALE GENOMIC DNA]</scope>
    <source>
        <strain evidence="6">A17</strain>
        <strain evidence="8 9">cv. Jemalong A17</strain>
    </source>
</reference>
<feature type="region of interest" description="Disordered" evidence="4">
    <location>
        <begin position="833"/>
        <end position="862"/>
    </location>
</feature>
<evidence type="ECO:0000256" key="1">
    <source>
        <dbReference type="ARBA" id="ARBA00007626"/>
    </source>
</evidence>
<feature type="repeat" description="PPR" evidence="3">
    <location>
        <begin position="523"/>
        <end position="557"/>
    </location>
</feature>
<reference evidence="7" key="4">
    <citation type="journal article" date="2018" name="Nat. Plants">
        <title>Whole-genome landscape of Medicago truncatula symbiotic genes.</title>
        <authorList>
            <person name="Pecrix Y."/>
            <person name="Gamas P."/>
            <person name="Carrere S."/>
        </authorList>
    </citation>
    <scope>NUCLEOTIDE SEQUENCE</scope>
    <source>
        <tissue evidence="7">Leaves</tissue>
    </source>
</reference>
<dbReference type="Pfam" id="PF13812">
    <property type="entry name" value="PPR_3"/>
    <property type="match status" value="2"/>
</dbReference>
<proteinExistence type="inferred from homology"/>
<dbReference type="OrthoDB" id="185373at2759"/>
<dbReference type="SMART" id="SM00463">
    <property type="entry name" value="SMR"/>
    <property type="match status" value="1"/>
</dbReference>
<evidence type="ECO:0000256" key="3">
    <source>
        <dbReference type="PROSITE-ProRule" id="PRU00708"/>
    </source>
</evidence>
<dbReference type="InterPro" id="IPR011990">
    <property type="entry name" value="TPR-like_helical_dom_sf"/>
</dbReference>
<dbReference type="PANTHER" id="PTHR46862:SF5">
    <property type="entry name" value="OS02G0170000 PROTEIN"/>
    <property type="match status" value="1"/>
</dbReference>
<feature type="repeat" description="PPR" evidence="3">
    <location>
        <begin position="453"/>
        <end position="487"/>
    </location>
</feature>
<dbReference type="GO" id="GO:0042793">
    <property type="term" value="P:plastid transcription"/>
    <property type="evidence" value="ECO:0000318"/>
    <property type="project" value="GO_Central"/>
</dbReference>
<name>A0A072US54_MEDTR</name>
<dbReference type="Pfam" id="PF13041">
    <property type="entry name" value="PPR_2"/>
    <property type="match status" value="1"/>
</dbReference>
<dbReference type="FunFam" id="1.25.40.10:FF:000530">
    <property type="entry name" value="Pentatricopeptide repeat-containing protein At1g74850, chloroplastic"/>
    <property type="match status" value="1"/>
</dbReference>
<dbReference type="EMBL" id="CM001220">
    <property type="protein sequence ID" value="KEH31873.1"/>
    <property type="molecule type" value="Genomic_DNA"/>
</dbReference>
<dbReference type="PROSITE" id="PS51375">
    <property type="entry name" value="PPR"/>
    <property type="match status" value="13"/>
</dbReference>
<dbReference type="EMBL" id="PSQE01000004">
    <property type="protein sequence ID" value="RHN63566.1"/>
    <property type="molecule type" value="Genomic_DNA"/>
</dbReference>
<dbReference type="NCBIfam" id="TIGR00756">
    <property type="entry name" value="PPR"/>
    <property type="match status" value="11"/>
</dbReference>
<dbReference type="Pfam" id="PF01535">
    <property type="entry name" value="PPR"/>
    <property type="match status" value="3"/>
</dbReference>
<dbReference type="GO" id="GO:0009507">
    <property type="term" value="C:chloroplast"/>
    <property type="evidence" value="ECO:0000318"/>
    <property type="project" value="GO_Central"/>
</dbReference>
<evidence type="ECO:0000259" key="5">
    <source>
        <dbReference type="PROSITE" id="PS50828"/>
    </source>
</evidence>
<dbReference type="EnsemblPlants" id="KEH31873">
    <property type="protein sequence ID" value="KEH31873"/>
    <property type="gene ID" value="MTR_4g107210"/>
</dbReference>
<accession>A0A072US54</accession>
<dbReference type="Pfam" id="PF23276">
    <property type="entry name" value="TPR_24"/>
    <property type="match status" value="1"/>
</dbReference>
<evidence type="ECO:0000313" key="9">
    <source>
        <dbReference type="Proteomes" id="UP000002051"/>
    </source>
</evidence>
<evidence type="ECO:0000256" key="2">
    <source>
        <dbReference type="ARBA" id="ARBA00022737"/>
    </source>
</evidence>
<feature type="repeat" description="PPR" evidence="3">
    <location>
        <begin position="172"/>
        <end position="206"/>
    </location>
</feature>
<feature type="repeat" description="PPR" evidence="3">
    <location>
        <begin position="488"/>
        <end position="522"/>
    </location>
</feature>
<dbReference type="InterPro" id="IPR002885">
    <property type="entry name" value="PPR_rpt"/>
</dbReference>
<dbReference type="Gene3D" id="1.25.40.10">
    <property type="entry name" value="Tetratricopeptide repeat domain"/>
    <property type="match status" value="5"/>
</dbReference>
<dbReference type="AlphaFoldDB" id="A0A072US54"/>
<evidence type="ECO:0000256" key="4">
    <source>
        <dbReference type="SAM" id="MobiDB-lite"/>
    </source>
</evidence>
<feature type="repeat" description="PPR" evidence="3">
    <location>
        <begin position="383"/>
        <end position="417"/>
    </location>
</feature>
<dbReference type="InterPro" id="IPR002625">
    <property type="entry name" value="Smr_dom"/>
</dbReference>
<feature type="repeat" description="PPR" evidence="3">
    <location>
        <begin position="243"/>
        <end position="277"/>
    </location>
</feature>
<dbReference type="InterPro" id="IPR057027">
    <property type="entry name" value="TPR_mt"/>
</dbReference>
<dbReference type="KEGG" id="mtr:25493780"/>
<feature type="repeat" description="PPR" evidence="3">
    <location>
        <begin position="207"/>
        <end position="242"/>
    </location>
</feature>
<feature type="repeat" description="PPR" evidence="3">
    <location>
        <begin position="137"/>
        <end position="171"/>
    </location>
</feature>
<keyword evidence="9" id="KW-1185">Reference proteome</keyword>
<feature type="repeat" description="PPR" evidence="3">
    <location>
        <begin position="558"/>
        <end position="592"/>
    </location>
</feature>
<feature type="repeat" description="PPR" evidence="3">
    <location>
        <begin position="278"/>
        <end position="312"/>
    </location>
</feature>
<gene>
    <name evidence="8" type="primary">25493780</name>
    <name evidence="6" type="ordered locus">MTR_4g107210</name>
    <name evidence="7" type="ORF">MtrunA17_Chr4g0059671</name>
</gene>
<feature type="repeat" description="PPR" evidence="3">
    <location>
        <begin position="313"/>
        <end position="347"/>
    </location>
</feature>
<feature type="repeat" description="PPR" evidence="3">
    <location>
        <begin position="418"/>
        <end position="452"/>
    </location>
</feature>